<accession>A0A6A8M6A0</accession>
<comment type="similarity">
    <text evidence="17">Belongs to the NnrD/CARKD family.</text>
</comment>
<comment type="catalytic activity">
    <reaction evidence="2 18 19">
        <text>(6R)-NADPHX = (6S)-NADPHX</text>
        <dbReference type="Rhea" id="RHEA:32227"/>
        <dbReference type="ChEBI" id="CHEBI:64076"/>
        <dbReference type="ChEBI" id="CHEBI:64077"/>
        <dbReference type="EC" id="5.1.99.6"/>
    </reaction>
</comment>
<evidence type="ECO:0000256" key="16">
    <source>
        <dbReference type="ARBA" id="ARBA00049209"/>
    </source>
</evidence>
<evidence type="ECO:0000256" key="7">
    <source>
        <dbReference type="ARBA" id="ARBA00022840"/>
    </source>
</evidence>
<feature type="binding site" evidence="18">
    <location>
        <position position="174"/>
    </location>
    <ligand>
        <name>K(+)</name>
        <dbReference type="ChEBI" id="CHEBI:29103"/>
    </ligand>
</feature>
<comment type="similarity">
    <text evidence="4 19">In the C-terminal section; belongs to the NnrD/CARKD family.</text>
</comment>
<protein>
    <recommendedName>
        <fullName evidence="19">Bifunctional NAD(P)H-hydrate repair enzyme</fullName>
    </recommendedName>
    <alternativeName>
        <fullName evidence="19">Nicotinamide nucleotide repair protein</fullName>
    </alternativeName>
    <domain>
        <recommendedName>
            <fullName evidence="19">ADP-dependent (S)-NAD(P)H-hydrate dehydratase</fullName>
            <ecNumber evidence="19">4.2.1.136</ecNumber>
        </recommendedName>
        <alternativeName>
            <fullName evidence="19">ADP-dependent NAD(P)HX dehydratase</fullName>
        </alternativeName>
    </domain>
    <domain>
        <recommendedName>
            <fullName evidence="19">NAD(P)H-hydrate epimerase</fullName>
            <ecNumber evidence="19">5.1.99.6</ecNumber>
        </recommendedName>
    </domain>
</protein>
<comment type="subunit">
    <text evidence="17">Homotetramer.</text>
</comment>
<dbReference type="EC" id="5.1.99.6" evidence="19"/>
<comment type="catalytic activity">
    <reaction evidence="1 18 19">
        <text>(6R)-NADHX = (6S)-NADHX</text>
        <dbReference type="Rhea" id="RHEA:32215"/>
        <dbReference type="ChEBI" id="CHEBI:64074"/>
        <dbReference type="ChEBI" id="CHEBI:64075"/>
        <dbReference type="EC" id="5.1.99.6"/>
    </reaction>
</comment>
<comment type="function">
    <text evidence="17">Catalyzes the dehydration of the S-form of NAD(P)HX at the expense of ADP, which is converted to AMP. Together with NAD(P)HX epimerase, which catalyzes the epimerization of the S- and R-forms, the enzyme allows the repair of both epimers of NAD(P)HX, a damaged form of NAD(P)H that is a result of enzymatic or heat-dependent hydration.</text>
</comment>
<comment type="similarity">
    <text evidence="18">Belongs to the NnrE/AIBP family.</text>
</comment>
<dbReference type="GO" id="GO:0052855">
    <property type="term" value="F:ADP-dependent NAD(P)H-hydrate dehydratase activity"/>
    <property type="evidence" value="ECO:0007669"/>
    <property type="project" value="UniProtKB-UniRule"/>
</dbReference>
<keyword evidence="7 17" id="KW-0067">ATP-binding</keyword>
<reference evidence="22" key="1">
    <citation type="submission" date="2019-09" db="EMBL/GenBank/DDBJ databases">
        <title>In-depth cultivation of the pig gut microbiome towards novel bacterial diversity and tailored functional studies.</title>
        <authorList>
            <person name="Wylensek D."/>
            <person name="Hitch T.C.A."/>
            <person name="Clavel T."/>
        </authorList>
    </citation>
    <scope>NUCLEOTIDE SEQUENCE</scope>
    <source>
        <strain evidence="22">RF-744-FAT-WT-3</strain>
    </source>
</reference>
<feature type="binding site" evidence="18">
    <location>
        <begin position="142"/>
        <end position="148"/>
    </location>
    <ligand>
        <name>(6S)-NADPHX</name>
        <dbReference type="ChEBI" id="CHEBI:64076"/>
    </ligand>
</feature>
<evidence type="ECO:0000256" key="13">
    <source>
        <dbReference type="ARBA" id="ARBA00023268"/>
    </source>
</evidence>
<evidence type="ECO:0000259" key="20">
    <source>
        <dbReference type="PROSITE" id="PS51383"/>
    </source>
</evidence>
<dbReference type="InterPro" id="IPR004443">
    <property type="entry name" value="YjeF_N_dom"/>
</dbReference>
<dbReference type="EC" id="4.2.1.136" evidence="19"/>
<comment type="catalytic activity">
    <reaction evidence="16 17 19">
        <text>(6S)-NADPHX + ADP = AMP + phosphate + NADPH + H(+)</text>
        <dbReference type="Rhea" id="RHEA:32235"/>
        <dbReference type="ChEBI" id="CHEBI:15378"/>
        <dbReference type="ChEBI" id="CHEBI:43474"/>
        <dbReference type="ChEBI" id="CHEBI:57783"/>
        <dbReference type="ChEBI" id="CHEBI:64076"/>
        <dbReference type="ChEBI" id="CHEBI:456215"/>
        <dbReference type="ChEBI" id="CHEBI:456216"/>
        <dbReference type="EC" id="4.2.1.136"/>
    </reaction>
</comment>
<evidence type="ECO:0000256" key="3">
    <source>
        <dbReference type="ARBA" id="ARBA00006001"/>
    </source>
</evidence>
<feature type="binding site" evidence="18">
    <location>
        <position position="138"/>
    </location>
    <ligand>
        <name>K(+)</name>
        <dbReference type="ChEBI" id="CHEBI:29103"/>
    </ligand>
</feature>
<dbReference type="NCBIfam" id="TIGR00197">
    <property type="entry name" value="yjeF_nterm"/>
    <property type="match status" value="1"/>
</dbReference>
<keyword evidence="5 18" id="KW-0479">Metal-binding</keyword>
<evidence type="ECO:0000256" key="12">
    <source>
        <dbReference type="ARBA" id="ARBA00023239"/>
    </source>
</evidence>
<keyword evidence="9 18" id="KW-0630">Potassium</keyword>
<feature type="binding site" evidence="18">
    <location>
        <begin position="66"/>
        <end position="70"/>
    </location>
    <ligand>
        <name>(6S)-NADPHX</name>
        <dbReference type="ChEBI" id="CHEBI:64076"/>
    </ligand>
</feature>
<feature type="binding site" evidence="17">
    <location>
        <position position="391"/>
    </location>
    <ligand>
        <name>(6S)-NADPHX</name>
        <dbReference type="ChEBI" id="CHEBI:64076"/>
    </ligand>
</feature>
<organism evidence="22">
    <name type="scientific">Baileyella intestinalis</name>
    <dbReference type="NCBI Taxonomy" id="2606709"/>
    <lineage>
        <taxon>Bacteria</taxon>
        <taxon>Bacillati</taxon>
        <taxon>Bacillota</taxon>
        <taxon>Clostridia</taxon>
        <taxon>Peptostreptococcales</taxon>
        <taxon>Anaerovoracaceae</taxon>
        <taxon>Baileyella</taxon>
    </lineage>
</organism>
<keyword evidence="12 17" id="KW-0456">Lyase</keyword>
<evidence type="ECO:0000256" key="17">
    <source>
        <dbReference type="HAMAP-Rule" id="MF_01965"/>
    </source>
</evidence>
<evidence type="ECO:0000256" key="5">
    <source>
        <dbReference type="ARBA" id="ARBA00022723"/>
    </source>
</evidence>
<evidence type="ECO:0000256" key="15">
    <source>
        <dbReference type="ARBA" id="ARBA00048238"/>
    </source>
</evidence>
<dbReference type="Pfam" id="PF03853">
    <property type="entry name" value="YjeF_N"/>
    <property type="match status" value="1"/>
</dbReference>
<dbReference type="GO" id="GO:0110051">
    <property type="term" value="P:metabolite repair"/>
    <property type="evidence" value="ECO:0007669"/>
    <property type="project" value="TreeGrafter"/>
</dbReference>
<evidence type="ECO:0000256" key="18">
    <source>
        <dbReference type="HAMAP-Rule" id="MF_01966"/>
    </source>
</evidence>
<feature type="binding site" evidence="18">
    <location>
        <position position="67"/>
    </location>
    <ligand>
        <name>K(+)</name>
        <dbReference type="ChEBI" id="CHEBI:29103"/>
    </ligand>
</feature>
<feature type="binding site" evidence="17">
    <location>
        <position position="460"/>
    </location>
    <ligand>
        <name>AMP</name>
        <dbReference type="ChEBI" id="CHEBI:456215"/>
    </ligand>
</feature>
<evidence type="ECO:0000256" key="2">
    <source>
        <dbReference type="ARBA" id="ARBA00000909"/>
    </source>
</evidence>
<dbReference type="InterPro" id="IPR000631">
    <property type="entry name" value="CARKD"/>
</dbReference>
<evidence type="ECO:0000256" key="14">
    <source>
        <dbReference type="ARBA" id="ARBA00025153"/>
    </source>
</evidence>
<dbReference type="GO" id="GO:0046872">
    <property type="term" value="F:metal ion binding"/>
    <property type="evidence" value="ECO:0007669"/>
    <property type="project" value="UniProtKB-UniRule"/>
</dbReference>
<dbReference type="CDD" id="cd01171">
    <property type="entry name" value="YXKO-related"/>
    <property type="match status" value="1"/>
</dbReference>
<dbReference type="InterPro" id="IPR036652">
    <property type="entry name" value="YjeF_N_dom_sf"/>
</dbReference>
<dbReference type="NCBIfam" id="TIGR00196">
    <property type="entry name" value="yjeF_cterm"/>
    <property type="match status" value="1"/>
</dbReference>
<comment type="catalytic activity">
    <reaction evidence="15 17 19">
        <text>(6S)-NADHX + ADP = AMP + phosphate + NADH + H(+)</text>
        <dbReference type="Rhea" id="RHEA:32223"/>
        <dbReference type="ChEBI" id="CHEBI:15378"/>
        <dbReference type="ChEBI" id="CHEBI:43474"/>
        <dbReference type="ChEBI" id="CHEBI:57945"/>
        <dbReference type="ChEBI" id="CHEBI:64074"/>
        <dbReference type="ChEBI" id="CHEBI:456215"/>
        <dbReference type="ChEBI" id="CHEBI:456216"/>
        <dbReference type="EC" id="4.2.1.136"/>
    </reaction>
</comment>
<name>A0A6A8M6A0_9FIRM</name>
<dbReference type="SUPFAM" id="SSF53613">
    <property type="entry name" value="Ribokinase-like"/>
    <property type="match status" value="1"/>
</dbReference>
<feature type="binding site" evidence="17">
    <location>
        <position position="461"/>
    </location>
    <ligand>
        <name>(6S)-NADPHX</name>
        <dbReference type="ChEBI" id="CHEBI:64076"/>
    </ligand>
</feature>
<keyword evidence="10 17" id="KW-0520">NAD</keyword>
<sequence length="515" mass="55773">MHSDKEVENMYALTAKGMRFIDKHTMSLGVPSPVLMENASKAVVDLICSRFPERKTRILVLCGSGNNGGDAVCVARWLTHLGYHTVLYFAGNPDRTSEEFLRQMNIFTKTFPDAFIGGLEGDERDADALEASYDVIVDGLFGTGLDRRLGFNYIRFIEYINSRKAYKIAIDIPSGLNATTGQNMDALFMADETVTFGSYKIGMLMGDGRACCGKVTVADIGLASSGYDLVEDKLIVCDNKYFSQNADRALVPRLEKSHKGTFGTVGILVGQGSMMGASMLAARAAYRAGCGLVKILCPRKFMGYFNISIPEAVVIPYRSEEAQEMAEKFLKEIGVAVVGPGLAENQYGRQILDVVFSNSTPAVIDAGALNLISRNSKSFRKRRCQCVITPHIGELARLCGEDIGVVEKNIIGFVKRFSQKYGVSMVAKNDVSIVSLIDGDGQQLYINTIGNSGLATAGSGDVLTGTVASLAAQGNSLNTSLLYGVMLHGRAAERFARTKNGERKMMAGDIADNIF</sequence>
<evidence type="ECO:0000256" key="9">
    <source>
        <dbReference type="ARBA" id="ARBA00022958"/>
    </source>
</evidence>
<evidence type="ECO:0000256" key="8">
    <source>
        <dbReference type="ARBA" id="ARBA00022857"/>
    </source>
</evidence>
<dbReference type="PANTHER" id="PTHR12592">
    <property type="entry name" value="ATP-DEPENDENT (S)-NAD(P)H-HYDRATE DEHYDRATASE FAMILY MEMBER"/>
    <property type="match status" value="1"/>
</dbReference>
<dbReference type="PANTHER" id="PTHR12592:SF0">
    <property type="entry name" value="ATP-DEPENDENT (S)-NAD(P)H-HYDRATE DEHYDRATASE"/>
    <property type="match status" value="1"/>
</dbReference>
<dbReference type="PIRSF" id="PIRSF017184">
    <property type="entry name" value="Nnr"/>
    <property type="match status" value="1"/>
</dbReference>
<dbReference type="Pfam" id="PF01256">
    <property type="entry name" value="Carb_kinase"/>
    <property type="match status" value="1"/>
</dbReference>
<comment type="similarity">
    <text evidence="3 19">In the N-terminal section; belongs to the NnrE/AIBP family.</text>
</comment>
<dbReference type="Gene3D" id="3.40.1190.20">
    <property type="match status" value="1"/>
</dbReference>
<evidence type="ECO:0000313" key="22">
    <source>
        <dbReference type="EMBL" id="MST68220.1"/>
    </source>
</evidence>
<dbReference type="PROSITE" id="PS01050">
    <property type="entry name" value="YJEF_C_2"/>
    <property type="match status" value="1"/>
</dbReference>
<feature type="domain" description="YjeF C-terminal" evidence="20">
    <location>
        <begin position="242"/>
        <end position="515"/>
    </location>
</feature>
<feature type="domain" description="YjeF N-terminal" evidence="21">
    <location>
        <begin position="18"/>
        <end position="228"/>
    </location>
</feature>
<dbReference type="InterPro" id="IPR017953">
    <property type="entry name" value="Carbohydrate_kinase_pred_CS"/>
</dbReference>
<dbReference type="EMBL" id="VUNB01000001">
    <property type="protein sequence ID" value="MST68220.1"/>
    <property type="molecule type" value="Genomic_DNA"/>
</dbReference>
<dbReference type="PROSITE" id="PS51385">
    <property type="entry name" value="YJEF_N"/>
    <property type="match status" value="1"/>
</dbReference>
<feature type="binding site" evidence="18">
    <location>
        <position position="171"/>
    </location>
    <ligand>
        <name>(6S)-NADPHX</name>
        <dbReference type="ChEBI" id="CHEBI:64076"/>
    </ligand>
</feature>
<dbReference type="GO" id="GO:0046496">
    <property type="term" value="P:nicotinamide nucleotide metabolic process"/>
    <property type="evidence" value="ECO:0007669"/>
    <property type="project" value="UniProtKB-UniRule"/>
</dbReference>
<comment type="cofactor">
    <cofactor evidence="17">
        <name>Mg(2+)</name>
        <dbReference type="ChEBI" id="CHEBI:18420"/>
    </cofactor>
</comment>
<evidence type="ECO:0000256" key="1">
    <source>
        <dbReference type="ARBA" id="ARBA00000013"/>
    </source>
</evidence>
<keyword evidence="13" id="KW-0511">Multifunctional enzyme</keyword>
<evidence type="ECO:0000256" key="10">
    <source>
        <dbReference type="ARBA" id="ARBA00023027"/>
    </source>
</evidence>
<dbReference type="HAMAP" id="MF_01966">
    <property type="entry name" value="NADHX_epimerase"/>
    <property type="match status" value="1"/>
</dbReference>
<dbReference type="AlphaFoldDB" id="A0A6A8M6A0"/>
<dbReference type="InterPro" id="IPR029056">
    <property type="entry name" value="Ribokinase-like"/>
</dbReference>
<comment type="cofactor">
    <cofactor evidence="18 19">
        <name>K(+)</name>
        <dbReference type="ChEBI" id="CHEBI:29103"/>
    </cofactor>
    <text evidence="18 19">Binds 1 potassium ion per subunit.</text>
</comment>
<keyword evidence="11 18" id="KW-0413">Isomerase</keyword>
<keyword evidence="6 17" id="KW-0547">Nucleotide-binding</keyword>
<dbReference type="PROSITE" id="PS51383">
    <property type="entry name" value="YJEF_C_3"/>
    <property type="match status" value="1"/>
</dbReference>
<comment type="caution">
    <text evidence="22">The sequence shown here is derived from an EMBL/GenBank/DDBJ whole genome shotgun (WGS) entry which is preliminary data.</text>
</comment>
<dbReference type="GO" id="GO:0005524">
    <property type="term" value="F:ATP binding"/>
    <property type="evidence" value="ECO:0007669"/>
    <property type="project" value="UniProtKB-UniRule"/>
</dbReference>
<comment type="function">
    <text evidence="14 19">Bifunctional enzyme that catalyzes the epimerization of the S- and R-forms of NAD(P)HX and the dehydration of the S-form of NAD(P)HX at the expense of ADP, which is converted to AMP. This allows the repair of both epimers of NAD(P)HX, a damaged form of NAD(P)H that is a result of enzymatic or heat-dependent hydration.</text>
</comment>
<evidence type="ECO:0000256" key="11">
    <source>
        <dbReference type="ARBA" id="ARBA00023235"/>
    </source>
</evidence>
<proteinExistence type="inferred from homology"/>
<dbReference type="SUPFAM" id="SSF64153">
    <property type="entry name" value="YjeF N-terminal domain-like"/>
    <property type="match status" value="1"/>
</dbReference>
<dbReference type="InterPro" id="IPR030677">
    <property type="entry name" value="Nnr"/>
</dbReference>
<feature type="binding site" evidence="18">
    <location>
        <position position="153"/>
    </location>
    <ligand>
        <name>(6S)-NADPHX</name>
        <dbReference type="ChEBI" id="CHEBI:64076"/>
    </ligand>
</feature>
<evidence type="ECO:0000256" key="4">
    <source>
        <dbReference type="ARBA" id="ARBA00009524"/>
    </source>
</evidence>
<gene>
    <name evidence="17" type="primary">nnrD</name>
    <name evidence="18" type="synonym">nnrE</name>
    <name evidence="22" type="ORF">FYJ66_01175</name>
</gene>
<evidence type="ECO:0000256" key="19">
    <source>
        <dbReference type="PIRNR" id="PIRNR017184"/>
    </source>
</evidence>
<evidence type="ECO:0000256" key="6">
    <source>
        <dbReference type="ARBA" id="ARBA00022741"/>
    </source>
</evidence>
<feature type="binding site" evidence="17">
    <location>
        <position position="341"/>
    </location>
    <ligand>
        <name>(6S)-NADPHX</name>
        <dbReference type="ChEBI" id="CHEBI:64076"/>
    </ligand>
</feature>
<feature type="binding site" evidence="17">
    <location>
        <begin position="428"/>
        <end position="432"/>
    </location>
    <ligand>
        <name>AMP</name>
        <dbReference type="ChEBI" id="CHEBI:456215"/>
    </ligand>
</feature>
<dbReference type="HAMAP" id="MF_01965">
    <property type="entry name" value="NADHX_dehydratase"/>
    <property type="match status" value="1"/>
</dbReference>
<dbReference type="GO" id="GO:0052856">
    <property type="term" value="F:NAD(P)HX epimerase activity"/>
    <property type="evidence" value="ECO:0007669"/>
    <property type="project" value="UniProtKB-UniRule"/>
</dbReference>
<feature type="binding site" evidence="17">
    <location>
        <position position="277"/>
    </location>
    <ligand>
        <name>(6S)-NADPHX</name>
        <dbReference type="ChEBI" id="CHEBI:64076"/>
    </ligand>
</feature>
<keyword evidence="8 17" id="KW-0521">NADP</keyword>
<comment type="function">
    <text evidence="18">Catalyzes the epimerization of the S- and R-forms of NAD(P)HX, a damaged form of NAD(P)H that is a result of enzymatic or heat-dependent hydration. This is a prerequisite for the S-specific NAD(P)H-hydrate dehydratase to allow the repair of both epimers of NAD(P)HX.</text>
</comment>
<dbReference type="Gene3D" id="3.40.50.10260">
    <property type="entry name" value="YjeF N-terminal domain"/>
    <property type="match status" value="1"/>
</dbReference>
<evidence type="ECO:0000259" key="21">
    <source>
        <dbReference type="PROSITE" id="PS51385"/>
    </source>
</evidence>